<proteinExistence type="predicted"/>
<name>A0A1Q9BSL2_SYMMI</name>
<evidence type="ECO:0000313" key="2">
    <source>
        <dbReference type="EMBL" id="OLP73675.1"/>
    </source>
</evidence>
<accession>A0A1Q9BSL2</accession>
<feature type="non-terminal residue" evidence="2">
    <location>
        <position position="1"/>
    </location>
</feature>
<keyword evidence="3" id="KW-1185">Reference proteome</keyword>
<evidence type="ECO:0000256" key="1">
    <source>
        <dbReference type="SAM" id="MobiDB-lite"/>
    </source>
</evidence>
<feature type="region of interest" description="Disordered" evidence="1">
    <location>
        <begin position="1"/>
        <end position="34"/>
    </location>
</feature>
<organism evidence="2 3">
    <name type="scientific">Symbiodinium microadriaticum</name>
    <name type="common">Dinoflagellate</name>
    <name type="synonym">Zooxanthella microadriatica</name>
    <dbReference type="NCBI Taxonomy" id="2951"/>
    <lineage>
        <taxon>Eukaryota</taxon>
        <taxon>Sar</taxon>
        <taxon>Alveolata</taxon>
        <taxon>Dinophyceae</taxon>
        <taxon>Suessiales</taxon>
        <taxon>Symbiodiniaceae</taxon>
        <taxon>Symbiodinium</taxon>
    </lineage>
</organism>
<dbReference type="EMBL" id="LSRX01004992">
    <property type="protein sequence ID" value="OLP73675.1"/>
    <property type="molecule type" value="Genomic_DNA"/>
</dbReference>
<sequence>APTPSLPQRAASNSEQPRPTEACGLPIGHGQLQS</sequence>
<gene>
    <name evidence="2" type="ORF">AK812_SmicGene47010</name>
</gene>
<evidence type="ECO:0000313" key="3">
    <source>
        <dbReference type="Proteomes" id="UP000186817"/>
    </source>
</evidence>
<dbReference type="Proteomes" id="UP000186817">
    <property type="component" value="Unassembled WGS sequence"/>
</dbReference>
<protein>
    <submittedName>
        <fullName evidence="2">Uncharacterized protein</fullName>
    </submittedName>
</protein>
<comment type="caution">
    <text evidence="2">The sequence shown here is derived from an EMBL/GenBank/DDBJ whole genome shotgun (WGS) entry which is preliminary data.</text>
</comment>
<dbReference type="AlphaFoldDB" id="A0A1Q9BSL2"/>
<reference evidence="2 3" key="1">
    <citation type="submission" date="2016-02" db="EMBL/GenBank/DDBJ databases">
        <title>Genome analysis of coral dinoflagellate symbionts highlights evolutionary adaptations to a symbiotic lifestyle.</title>
        <authorList>
            <person name="Aranda M."/>
            <person name="Li Y."/>
            <person name="Liew Y.J."/>
            <person name="Baumgarten S."/>
            <person name="Simakov O."/>
            <person name="Wilson M."/>
            <person name="Piel J."/>
            <person name="Ashoor H."/>
            <person name="Bougouffa S."/>
            <person name="Bajic V.B."/>
            <person name="Ryu T."/>
            <person name="Ravasi T."/>
            <person name="Bayer T."/>
            <person name="Micklem G."/>
            <person name="Kim H."/>
            <person name="Bhak J."/>
            <person name="Lajeunesse T.C."/>
            <person name="Voolstra C.R."/>
        </authorList>
    </citation>
    <scope>NUCLEOTIDE SEQUENCE [LARGE SCALE GENOMIC DNA]</scope>
    <source>
        <strain evidence="2 3">CCMP2467</strain>
    </source>
</reference>